<accession>A0A6G9XK46</accession>
<gene>
    <name evidence="2" type="ORF">F5X71_02200</name>
</gene>
<name>A0A6G9XK46_NOCBR</name>
<evidence type="ECO:0000313" key="2">
    <source>
        <dbReference type="EMBL" id="QIS01285.1"/>
    </source>
</evidence>
<dbReference type="RefSeq" id="WP_167460431.1">
    <property type="nucleotide sequence ID" value="NZ_CP046171.1"/>
</dbReference>
<proteinExistence type="predicted"/>
<sequence length="80" mass="8958">MTKACETPARLKLRVLGVVLVLVLTGVIFAWWLMAATGHSDGDTRILSVALLMCLIWTVIRWIRLRAAKRRATDQQAVVL</sequence>
<dbReference type="AlphaFoldDB" id="A0A6G9XK46"/>
<keyword evidence="1" id="KW-0812">Transmembrane</keyword>
<evidence type="ECO:0000313" key="3">
    <source>
        <dbReference type="Proteomes" id="UP000501705"/>
    </source>
</evidence>
<dbReference type="EMBL" id="CP046171">
    <property type="protein sequence ID" value="QIS01285.1"/>
    <property type="molecule type" value="Genomic_DNA"/>
</dbReference>
<feature type="transmembrane region" description="Helical" evidence="1">
    <location>
        <begin position="46"/>
        <end position="63"/>
    </location>
</feature>
<protein>
    <submittedName>
        <fullName evidence="2">Uncharacterized protein</fullName>
    </submittedName>
</protein>
<keyword evidence="1" id="KW-0472">Membrane</keyword>
<keyword evidence="1" id="KW-1133">Transmembrane helix</keyword>
<reference evidence="2 3" key="1">
    <citation type="journal article" date="2019" name="ACS Chem. Biol.">
        <title>Identification and Mobilization of a Cryptic Antibiotic Biosynthesis Gene Locus from a Human-Pathogenic Nocardia Isolate.</title>
        <authorList>
            <person name="Herisse M."/>
            <person name="Ishida K."/>
            <person name="Porter J.L."/>
            <person name="Howden B."/>
            <person name="Hertweck C."/>
            <person name="Stinear T.P."/>
            <person name="Pidot S.J."/>
        </authorList>
    </citation>
    <scope>NUCLEOTIDE SEQUENCE [LARGE SCALE GENOMIC DNA]</scope>
    <source>
        <strain evidence="2 3">AUSMDU00024985</strain>
    </source>
</reference>
<feature type="transmembrane region" description="Helical" evidence="1">
    <location>
        <begin position="12"/>
        <end position="34"/>
    </location>
</feature>
<dbReference type="Proteomes" id="UP000501705">
    <property type="component" value="Chromosome"/>
</dbReference>
<organism evidence="2 3">
    <name type="scientific">Nocardia brasiliensis</name>
    <dbReference type="NCBI Taxonomy" id="37326"/>
    <lineage>
        <taxon>Bacteria</taxon>
        <taxon>Bacillati</taxon>
        <taxon>Actinomycetota</taxon>
        <taxon>Actinomycetes</taxon>
        <taxon>Mycobacteriales</taxon>
        <taxon>Nocardiaceae</taxon>
        <taxon>Nocardia</taxon>
    </lineage>
</organism>
<evidence type="ECO:0000256" key="1">
    <source>
        <dbReference type="SAM" id="Phobius"/>
    </source>
</evidence>